<dbReference type="SUPFAM" id="SSF52218">
    <property type="entry name" value="Flavoproteins"/>
    <property type="match status" value="1"/>
</dbReference>
<dbReference type="InterPro" id="IPR003680">
    <property type="entry name" value="Flavodoxin_fold"/>
</dbReference>
<dbReference type="AlphaFoldDB" id="A0A9D1A151"/>
<dbReference type="Proteomes" id="UP000824261">
    <property type="component" value="Unassembled WGS sequence"/>
</dbReference>
<dbReference type="PANTHER" id="PTHR43741:SF4">
    <property type="entry name" value="FMN-DEPENDENT NADH:QUINONE OXIDOREDUCTASE"/>
    <property type="match status" value="1"/>
</dbReference>
<evidence type="ECO:0000259" key="1">
    <source>
        <dbReference type="Pfam" id="PF02525"/>
    </source>
</evidence>
<dbReference type="Gene3D" id="3.40.50.360">
    <property type="match status" value="1"/>
</dbReference>
<reference evidence="2" key="2">
    <citation type="journal article" date="2021" name="PeerJ">
        <title>Extensive microbial diversity within the chicken gut microbiome revealed by metagenomics and culture.</title>
        <authorList>
            <person name="Gilroy R."/>
            <person name="Ravi A."/>
            <person name="Getino M."/>
            <person name="Pursley I."/>
            <person name="Horton D.L."/>
            <person name="Alikhan N.F."/>
            <person name="Baker D."/>
            <person name="Gharbi K."/>
            <person name="Hall N."/>
            <person name="Watson M."/>
            <person name="Adriaenssens E.M."/>
            <person name="Foster-Nyarko E."/>
            <person name="Jarju S."/>
            <person name="Secka A."/>
            <person name="Antonio M."/>
            <person name="Oren A."/>
            <person name="Chaudhuri R.R."/>
            <person name="La Ragione R."/>
            <person name="Hildebrand F."/>
            <person name="Pallen M.J."/>
        </authorList>
    </citation>
    <scope>NUCLEOTIDE SEQUENCE</scope>
    <source>
        <strain evidence="2">ChiGjej1B1-2707</strain>
    </source>
</reference>
<proteinExistence type="predicted"/>
<sequence>MTTLFVNACVRGEASKTLELCRTYLEGKEDVQEVNLAEMRLQPIDADFVEKRTRLQRAGDFSDPLFALSKQFATADEIVIGAPYWDLSFPSALKVYVEHVSVCDLTFKYTEDARCVGICNAKRLVYLTTAGGSIEGANYGYDYFCGIANMFGIPETHCVAAEGVDIWGADVTAILEEARAKVRVLR</sequence>
<gene>
    <name evidence="2" type="ORF">IAA69_07920</name>
</gene>
<feature type="domain" description="Flavodoxin-like fold" evidence="1">
    <location>
        <begin position="1"/>
        <end position="183"/>
    </location>
</feature>
<organism evidence="2 3">
    <name type="scientific">Candidatus Aveggerthella stercoripullorum</name>
    <dbReference type="NCBI Taxonomy" id="2840688"/>
    <lineage>
        <taxon>Bacteria</taxon>
        <taxon>Bacillati</taxon>
        <taxon>Actinomycetota</taxon>
        <taxon>Coriobacteriia</taxon>
        <taxon>Eggerthellales</taxon>
        <taxon>Eggerthellaceae</taxon>
        <taxon>Eggerthellaceae incertae sedis</taxon>
        <taxon>Candidatus Aveggerthella</taxon>
    </lineage>
</organism>
<protein>
    <submittedName>
        <fullName evidence="2">NAD(P)H-dependent oxidoreductase</fullName>
    </submittedName>
</protein>
<evidence type="ECO:0000313" key="3">
    <source>
        <dbReference type="Proteomes" id="UP000824261"/>
    </source>
</evidence>
<dbReference type="Pfam" id="PF02525">
    <property type="entry name" value="Flavodoxin_2"/>
    <property type="match status" value="1"/>
</dbReference>
<dbReference type="InterPro" id="IPR050104">
    <property type="entry name" value="FMN-dep_NADH:Q_OxRdtase_AzoR1"/>
</dbReference>
<comment type="caution">
    <text evidence="2">The sequence shown here is derived from an EMBL/GenBank/DDBJ whole genome shotgun (WGS) entry which is preliminary data.</text>
</comment>
<evidence type="ECO:0000313" key="2">
    <source>
        <dbReference type="EMBL" id="HIR02169.1"/>
    </source>
</evidence>
<dbReference type="EMBL" id="DVGB01000095">
    <property type="protein sequence ID" value="HIR02169.1"/>
    <property type="molecule type" value="Genomic_DNA"/>
</dbReference>
<reference evidence="2" key="1">
    <citation type="submission" date="2020-10" db="EMBL/GenBank/DDBJ databases">
        <authorList>
            <person name="Gilroy R."/>
        </authorList>
    </citation>
    <scope>NUCLEOTIDE SEQUENCE</scope>
    <source>
        <strain evidence="2">ChiGjej1B1-2707</strain>
    </source>
</reference>
<accession>A0A9D1A151</accession>
<name>A0A9D1A151_9ACTN</name>
<dbReference type="PANTHER" id="PTHR43741">
    <property type="entry name" value="FMN-DEPENDENT NADH-AZOREDUCTASE 1"/>
    <property type="match status" value="1"/>
</dbReference>
<dbReference type="InterPro" id="IPR029039">
    <property type="entry name" value="Flavoprotein-like_sf"/>
</dbReference>